<dbReference type="KEGG" id="fln:FLA_4200"/>
<dbReference type="GO" id="GO:0004252">
    <property type="term" value="F:serine-type endopeptidase activity"/>
    <property type="evidence" value="ECO:0007669"/>
    <property type="project" value="TreeGrafter"/>
</dbReference>
<evidence type="ECO:0000256" key="1">
    <source>
        <dbReference type="ARBA" id="ARBA00022801"/>
    </source>
</evidence>
<dbReference type="EMBL" id="FTOR01000003">
    <property type="protein sequence ID" value="SIT10262.1"/>
    <property type="molecule type" value="Genomic_DNA"/>
</dbReference>
<evidence type="ECO:0000313" key="4">
    <source>
        <dbReference type="EMBL" id="SIT10262.1"/>
    </source>
</evidence>
<accession>A0A173ML11</accession>
<dbReference type="RefSeq" id="WP_076379307.1">
    <property type="nucleotide sequence ID" value="NZ_AP017422.1"/>
</dbReference>
<feature type="signal peptide" evidence="2">
    <location>
        <begin position="1"/>
        <end position="24"/>
    </location>
</feature>
<dbReference type="STRING" id="477680.SAMN05421788_103503"/>
<dbReference type="Gene3D" id="3.40.50.1820">
    <property type="entry name" value="alpha/beta hydrolase"/>
    <property type="match status" value="1"/>
</dbReference>
<dbReference type="Proteomes" id="UP000186917">
    <property type="component" value="Unassembled WGS sequence"/>
</dbReference>
<dbReference type="InterPro" id="IPR001375">
    <property type="entry name" value="Peptidase_S9_cat"/>
</dbReference>
<protein>
    <submittedName>
        <fullName evidence="4">Dipeptidyl peptidase IV (DPP IV) N-terminal region</fullName>
    </submittedName>
</protein>
<keyword evidence="1" id="KW-0378">Hydrolase</keyword>
<dbReference type="Gene3D" id="2.120.10.30">
    <property type="entry name" value="TolB, C-terminal domain"/>
    <property type="match status" value="1"/>
</dbReference>
<evidence type="ECO:0000259" key="3">
    <source>
        <dbReference type="Pfam" id="PF00326"/>
    </source>
</evidence>
<feature type="domain" description="Peptidase S9 prolyl oligopeptidase catalytic" evidence="3">
    <location>
        <begin position="650"/>
        <end position="804"/>
    </location>
</feature>
<dbReference type="AlphaFoldDB" id="A0A173ML11"/>
<dbReference type="OrthoDB" id="6388416at2"/>
<gene>
    <name evidence="4" type="ORF">SAMN05421788_103503</name>
</gene>
<dbReference type="Pfam" id="PF00326">
    <property type="entry name" value="Peptidase_S9"/>
    <property type="match status" value="1"/>
</dbReference>
<reference evidence="5" key="1">
    <citation type="submission" date="2017-01" db="EMBL/GenBank/DDBJ databases">
        <authorList>
            <person name="Varghese N."/>
            <person name="Submissions S."/>
        </authorList>
    </citation>
    <scope>NUCLEOTIDE SEQUENCE [LARGE SCALE GENOMIC DNA]</scope>
    <source>
        <strain evidence="5">DSM 21054</strain>
    </source>
</reference>
<dbReference type="PANTHER" id="PTHR42776:SF28">
    <property type="entry name" value="GLUTAMYL ENDOPEPTIDASE, CHLOROPLASTIC-RELATED"/>
    <property type="match status" value="1"/>
</dbReference>
<feature type="chain" id="PRO_5030023114" evidence="2">
    <location>
        <begin position="25"/>
        <end position="806"/>
    </location>
</feature>
<proteinExistence type="predicted"/>
<keyword evidence="5" id="KW-1185">Reference proteome</keyword>
<name>A0A173ML11_9BACT</name>
<organism evidence="4 5">
    <name type="scientific">Filimonas lacunae</name>
    <dbReference type="NCBI Taxonomy" id="477680"/>
    <lineage>
        <taxon>Bacteria</taxon>
        <taxon>Pseudomonadati</taxon>
        <taxon>Bacteroidota</taxon>
        <taxon>Chitinophagia</taxon>
        <taxon>Chitinophagales</taxon>
        <taxon>Chitinophagaceae</taxon>
        <taxon>Filimonas</taxon>
    </lineage>
</organism>
<sequence length="806" mass="89172">MMRKLDTALLAVALCIGIGLQAQDAIGYQTPPKAMADLVTARPTPGVSIDAKASWMLISDRNSYPSVEELARPELRIAGLRLNPNNFSPSRQNFINNFTLQQVNSGQTFTVTGLPANMLATDVHWSPDEKKIAFTNNTSKQVDLYVIDIATRKATRVNKQPLNVVLGDAIEWLDNNTLLYKVITQPASAAPAKPAMPKGPTVQQNLGKAAPSRTYQDLIKSPYDEQLFGFYATAQLVKNTNGVETAVGKPAVWQSYAVSPDKKYLLAEQIQKPYSYLVGASGFPSEISILTVSGQTVKVLAQLPSAETSPSGFDNVQNIDRRFDWRDDEAATVTWVHPLDSGMIKNKVPYHDVIYSLSAPFTGAAKELAKTQNRFRGITWGNSTLALLYDGLQGKQTAAITRLNPTTGETEKLIERNTTDAYNSPGSAVTTKNNYGRDVLLITGDGSQLLFNNQTGSSPKGDLPFLARFNLQSKQSEIIWRCKEGSFEYVSDVLDAQKLVLLTRRETQTDAPNYFIKNLVLRIADRQITHFANPYPQLEGVSKQKVSYQRADGVTLTGDLYLPKGYNAAINGPLPVLIWAYPREYNSAADAAQIRGSQYRFTTLSYGSPISLVTQGYAILDNAEMPIVGKDEKTKPNDNFIEQLQMNAEAAINKLSELGVGDKNRVAVGGHSYGAFMTANLLAHTSLFKAGIARSGAYNRTLTPFGFQNEERTYWEAPKLYNDMSPFSFADKIKTPLLMIHGDADDNPGTFPIQSERLYNAIKGHGGTVRFVSLPYEAHGYRGKENLLHMFWEEYEWLEKYVKKAK</sequence>
<dbReference type="SUPFAM" id="SSF82171">
    <property type="entry name" value="DPP6 N-terminal domain-like"/>
    <property type="match status" value="1"/>
</dbReference>
<dbReference type="InterPro" id="IPR029058">
    <property type="entry name" value="AB_hydrolase_fold"/>
</dbReference>
<dbReference type="GO" id="GO:0006508">
    <property type="term" value="P:proteolysis"/>
    <property type="evidence" value="ECO:0007669"/>
    <property type="project" value="InterPro"/>
</dbReference>
<evidence type="ECO:0000313" key="5">
    <source>
        <dbReference type="Proteomes" id="UP000186917"/>
    </source>
</evidence>
<evidence type="ECO:0000256" key="2">
    <source>
        <dbReference type="SAM" id="SignalP"/>
    </source>
</evidence>
<dbReference type="InterPro" id="IPR011042">
    <property type="entry name" value="6-blade_b-propeller_TolB-like"/>
</dbReference>
<keyword evidence="2" id="KW-0732">Signal</keyword>
<dbReference type="SUPFAM" id="SSF53474">
    <property type="entry name" value="alpha/beta-Hydrolases"/>
    <property type="match status" value="1"/>
</dbReference>
<dbReference type="PANTHER" id="PTHR42776">
    <property type="entry name" value="SERINE PEPTIDASE S9 FAMILY MEMBER"/>
    <property type="match status" value="1"/>
</dbReference>